<evidence type="ECO:0000256" key="1">
    <source>
        <dbReference type="ARBA" id="ARBA00023002"/>
    </source>
</evidence>
<evidence type="ECO:0000313" key="5">
    <source>
        <dbReference type="Proteomes" id="UP000539953"/>
    </source>
</evidence>
<dbReference type="SUPFAM" id="SSF51735">
    <property type="entry name" value="NAD(P)-binding Rossmann-fold domains"/>
    <property type="match status" value="1"/>
</dbReference>
<dbReference type="RefSeq" id="WP_183327749.1">
    <property type="nucleotide sequence ID" value="NZ_JACHHK010000002.1"/>
</dbReference>
<protein>
    <submittedName>
        <fullName evidence="4">Threonine dehydrogenase-like Zn-dependent dehydrogenase</fullName>
    </submittedName>
</protein>
<dbReference type="InterPro" id="IPR011032">
    <property type="entry name" value="GroES-like_sf"/>
</dbReference>
<reference evidence="4 5" key="1">
    <citation type="submission" date="2020-08" db="EMBL/GenBank/DDBJ databases">
        <title>Genomic Encyclopedia of Type Strains, Phase IV (KMG-IV): sequencing the most valuable type-strain genomes for metagenomic binning, comparative biology and taxonomic classification.</title>
        <authorList>
            <person name="Goeker M."/>
        </authorList>
    </citation>
    <scope>NUCLEOTIDE SEQUENCE [LARGE SCALE GENOMIC DNA]</scope>
    <source>
        <strain evidence="4 5">DSM 25799</strain>
    </source>
</reference>
<dbReference type="PANTHER" id="PTHR43401:SF2">
    <property type="entry name" value="L-THREONINE 3-DEHYDROGENASE"/>
    <property type="match status" value="1"/>
</dbReference>
<dbReference type="Pfam" id="PF00107">
    <property type="entry name" value="ADH_zinc_N"/>
    <property type="match status" value="1"/>
</dbReference>
<sequence>MKTYAVRLYGKHDLRLESFDLPAMQEDQILAEVVTDSICMSTLKLVNQGQSHKKAPDNLAENPVIIGHEFCGKILDVGAKWAHKYKKGDHFVIQANLLLEDKPYSCPGYSYHDMGGDATYAIISDDVMRADCLIPYNGDTYFEGSLMEPLSCVIGALDSQYHVPLGTHTHEMGIKENGNLLIMAGTGPMGLLAVDYALHNPDKKPKHIVVTDRHQDKLDRAEKYYPSQNGVEVTYVNVKGLADETQYLMDLSNGEGYDDIIVMAGTPGALKEASDLAADDACIDFFAGPQDKNFMAEVNFYDVHYSRTHYFGISGGVADDMRKAVKLVEEGVVHPATIVTHVLGLNEAAYVTEHQKEVGGAKKIVYTHKNMDLTKLADIDPDSELGKILAKTDGIWSKEAEAYVLTNMKEIA</sequence>
<feature type="domain" description="Alcohol dehydrogenase-like N-terminal" evidence="3">
    <location>
        <begin position="26"/>
        <end position="125"/>
    </location>
</feature>
<dbReference type="InterPro" id="IPR036291">
    <property type="entry name" value="NAD(P)-bd_dom_sf"/>
</dbReference>
<keyword evidence="1" id="KW-0560">Oxidoreductase</keyword>
<dbReference type="InterPro" id="IPR050129">
    <property type="entry name" value="Zn_alcohol_dh"/>
</dbReference>
<dbReference type="EMBL" id="JACHHK010000002">
    <property type="protein sequence ID" value="MBB5182798.1"/>
    <property type="molecule type" value="Genomic_DNA"/>
</dbReference>
<feature type="domain" description="Alcohol dehydrogenase-like C-terminal" evidence="2">
    <location>
        <begin position="189"/>
        <end position="329"/>
    </location>
</feature>
<dbReference type="Pfam" id="PF08240">
    <property type="entry name" value="ADH_N"/>
    <property type="match status" value="1"/>
</dbReference>
<organism evidence="4 5">
    <name type="scientific">Catenisphaera adipataccumulans</name>
    <dbReference type="NCBI Taxonomy" id="700500"/>
    <lineage>
        <taxon>Bacteria</taxon>
        <taxon>Bacillati</taxon>
        <taxon>Bacillota</taxon>
        <taxon>Erysipelotrichia</taxon>
        <taxon>Erysipelotrichales</taxon>
        <taxon>Erysipelotrichaceae</taxon>
        <taxon>Catenisphaera</taxon>
    </lineage>
</organism>
<dbReference type="Gene3D" id="3.40.50.720">
    <property type="entry name" value="NAD(P)-binding Rossmann-like Domain"/>
    <property type="match status" value="1"/>
</dbReference>
<dbReference type="InterPro" id="IPR013149">
    <property type="entry name" value="ADH-like_C"/>
</dbReference>
<evidence type="ECO:0000259" key="3">
    <source>
        <dbReference type="Pfam" id="PF08240"/>
    </source>
</evidence>
<gene>
    <name evidence="4" type="ORF">HNQ47_000817</name>
</gene>
<evidence type="ECO:0000259" key="2">
    <source>
        <dbReference type="Pfam" id="PF00107"/>
    </source>
</evidence>
<dbReference type="Proteomes" id="UP000539953">
    <property type="component" value="Unassembled WGS sequence"/>
</dbReference>
<accession>A0A7W8FV59</accession>
<keyword evidence="5" id="KW-1185">Reference proteome</keyword>
<dbReference type="Gene3D" id="3.90.180.10">
    <property type="entry name" value="Medium-chain alcohol dehydrogenases, catalytic domain"/>
    <property type="match status" value="1"/>
</dbReference>
<name>A0A7W8FV59_9FIRM</name>
<comment type="caution">
    <text evidence="4">The sequence shown here is derived from an EMBL/GenBank/DDBJ whole genome shotgun (WGS) entry which is preliminary data.</text>
</comment>
<dbReference type="PANTHER" id="PTHR43401">
    <property type="entry name" value="L-THREONINE 3-DEHYDROGENASE"/>
    <property type="match status" value="1"/>
</dbReference>
<proteinExistence type="predicted"/>
<evidence type="ECO:0000313" key="4">
    <source>
        <dbReference type="EMBL" id="MBB5182798.1"/>
    </source>
</evidence>
<dbReference type="InterPro" id="IPR013154">
    <property type="entry name" value="ADH-like_N"/>
</dbReference>
<dbReference type="AlphaFoldDB" id="A0A7W8FV59"/>
<dbReference type="GO" id="GO:0016491">
    <property type="term" value="F:oxidoreductase activity"/>
    <property type="evidence" value="ECO:0007669"/>
    <property type="project" value="UniProtKB-KW"/>
</dbReference>
<dbReference type="SUPFAM" id="SSF50129">
    <property type="entry name" value="GroES-like"/>
    <property type="match status" value="1"/>
</dbReference>